<keyword evidence="7" id="KW-1185">Reference proteome</keyword>
<dbReference type="InterPro" id="IPR050172">
    <property type="entry name" value="SsuD_RutA_monooxygenase"/>
</dbReference>
<dbReference type="AlphaFoldDB" id="T0HH10"/>
<dbReference type="GO" id="GO:0016705">
    <property type="term" value="F:oxidoreductase activity, acting on paired donors, with incorporation or reduction of molecular oxygen"/>
    <property type="evidence" value="ECO:0007669"/>
    <property type="project" value="InterPro"/>
</dbReference>
<dbReference type="Gene3D" id="3.20.20.30">
    <property type="entry name" value="Luciferase-like domain"/>
    <property type="match status" value="1"/>
</dbReference>
<dbReference type="EMBL" id="ATHO01000170">
    <property type="protein sequence ID" value="EQA98689.1"/>
    <property type="molecule type" value="Genomic_DNA"/>
</dbReference>
<keyword evidence="3" id="KW-0560">Oxidoreductase</keyword>
<comment type="caution">
    <text evidence="6">The sequence shown here is derived from an EMBL/GenBank/DDBJ whole genome shotgun (WGS) entry which is preliminary data.</text>
</comment>
<name>T0HH10_9SPHN</name>
<dbReference type="GO" id="GO:0004497">
    <property type="term" value="F:monooxygenase activity"/>
    <property type="evidence" value="ECO:0007669"/>
    <property type="project" value="UniProtKB-KW"/>
</dbReference>
<gene>
    <name evidence="6" type="ORF">L288_20285</name>
</gene>
<reference evidence="6 7" key="1">
    <citation type="journal article" date="2013" name="Genome Announc.">
        <title>Draft Genome Sequence of Sphingobium quisquiliarum Strain P25T, a Novel Hexachlorocyclohexane (HCH)-Degrading Bacterium Isolated from an HCH Dumpsite.</title>
        <authorList>
            <person name="Kumar Singh A."/>
            <person name="Sangwan N."/>
            <person name="Sharma A."/>
            <person name="Gupta V."/>
            <person name="Khurana J.P."/>
            <person name="Lal R."/>
        </authorList>
    </citation>
    <scope>NUCLEOTIDE SEQUENCE [LARGE SCALE GENOMIC DNA]</scope>
    <source>
        <strain evidence="6 7">P25</strain>
    </source>
</reference>
<proteinExistence type="predicted"/>
<dbReference type="Pfam" id="PF00296">
    <property type="entry name" value="Bac_luciferase"/>
    <property type="match status" value="1"/>
</dbReference>
<evidence type="ECO:0000313" key="7">
    <source>
        <dbReference type="Proteomes" id="UP000015525"/>
    </source>
</evidence>
<dbReference type="CDD" id="cd01094">
    <property type="entry name" value="Alkanesulfonate_monoxygenase"/>
    <property type="match status" value="1"/>
</dbReference>
<keyword evidence="4" id="KW-0503">Monooxygenase</keyword>
<feature type="domain" description="Luciferase-like" evidence="5">
    <location>
        <begin position="21"/>
        <end position="323"/>
    </location>
</feature>
<dbReference type="PATRIC" id="fig|1329909.3.peg.3905"/>
<dbReference type="RefSeq" id="WP_021240036.1">
    <property type="nucleotide sequence ID" value="NZ_ATHO01000170.1"/>
</dbReference>
<protein>
    <recommendedName>
        <fullName evidence="5">Luciferase-like domain-containing protein</fullName>
    </recommendedName>
</protein>
<evidence type="ECO:0000256" key="4">
    <source>
        <dbReference type="ARBA" id="ARBA00023033"/>
    </source>
</evidence>
<dbReference type="InterPro" id="IPR011251">
    <property type="entry name" value="Luciferase-like_dom"/>
</dbReference>
<evidence type="ECO:0000256" key="2">
    <source>
        <dbReference type="ARBA" id="ARBA00022643"/>
    </source>
</evidence>
<dbReference type="SUPFAM" id="SSF51679">
    <property type="entry name" value="Bacterial luciferase-like"/>
    <property type="match status" value="1"/>
</dbReference>
<organism evidence="6 7">
    <name type="scientific">Sphingobium quisquiliarum P25</name>
    <dbReference type="NCBI Taxonomy" id="1329909"/>
    <lineage>
        <taxon>Bacteria</taxon>
        <taxon>Pseudomonadati</taxon>
        <taxon>Pseudomonadota</taxon>
        <taxon>Alphaproteobacteria</taxon>
        <taxon>Sphingomonadales</taxon>
        <taxon>Sphingomonadaceae</taxon>
        <taxon>Sphingobium</taxon>
    </lineage>
</organism>
<evidence type="ECO:0000259" key="5">
    <source>
        <dbReference type="Pfam" id="PF00296"/>
    </source>
</evidence>
<dbReference type="PANTHER" id="PTHR42847">
    <property type="entry name" value="ALKANESULFONATE MONOOXYGENASE"/>
    <property type="match status" value="1"/>
</dbReference>
<evidence type="ECO:0000256" key="3">
    <source>
        <dbReference type="ARBA" id="ARBA00023002"/>
    </source>
</evidence>
<dbReference type="PANTHER" id="PTHR42847:SF4">
    <property type="entry name" value="ALKANESULFONATE MONOOXYGENASE-RELATED"/>
    <property type="match status" value="1"/>
</dbReference>
<dbReference type="InterPro" id="IPR036661">
    <property type="entry name" value="Luciferase-like_sf"/>
</dbReference>
<keyword evidence="1" id="KW-0285">Flavoprotein</keyword>
<accession>T0HH10</accession>
<evidence type="ECO:0000313" key="6">
    <source>
        <dbReference type="EMBL" id="EQA98689.1"/>
    </source>
</evidence>
<evidence type="ECO:0000256" key="1">
    <source>
        <dbReference type="ARBA" id="ARBA00022630"/>
    </source>
</evidence>
<dbReference type="Proteomes" id="UP000015525">
    <property type="component" value="Unassembled WGS sequence"/>
</dbReference>
<sequence>MTIEFVGMINPSEWTETRPAARAQFDIAHILRLSRAHEEAGFDRVLVTTGGGVDGLQLAAFAAAHTDRLGFMIAHRPGSAPSVAARTFATLDHLSQGRIRLHAVTGITEEPEDGDTLSDKASRYARTDEYLEIVRRLWTEDAPFDFEGRFYKLRGAFSPVKPFQKPQIPVSFGGSSEHAYQVGVKHADLYGIWGEPLEDTRQQIAAIHAAAKAADRPAPRISLSVRLILGATEDVAWDRAHRILAAIEANPQFGPDTPFGKRAAKGTGGQRLLAAAARGDRHDRALWMPTAVASGAYGDTTALVGTPETVVAALLDYVELGVTTFINRGYDPYYDAVDYGRWLIPAVRAEVAGRRLSRRLG</sequence>
<keyword evidence="2" id="KW-0288">FMN</keyword>